<gene>
    <name evidence="8" type="ORF">ACFO4O_13050</name>
</gene>
<dbReference type="CDD" id="cd11010">
    <property type="entry name" value="S1-P1_nuclease"/>
    <property type="match status" value="1"/>
</dbReference>
<dbReference type="Proteomes" id="UP001595897">
    <property type="component" value="Unassembled WGS sequence"/>
</dbReference>
<proteinExistence type="predicted"/>
<evidence type="ECO:0000313" key="9">
    <source>
        <dbReference type="Proteomes" id="UP001595897"/>
    </source>
</evidence>
<keyword evidence="1" id="KW-0540">Nuclease</keyword>
<organism evidence="8 9">
    <name type="scientific">Glaciecola siphonariae</name>
    <dbReference type="NCBI Taxonomy" id="521012"/>
    <lineage>
        <taxon>Bacteria</taxon>
        <taxon>Pseudomonadati</taxon>
        <taxon>Pseudomonadota</taxon>
        <taxon>Gammaproteobacteria</taxon>
        <taxon>Alteromonadales</taxon>
        <taxon>Alteromonadaceae</taxon>
        <taxon>Glaciecola</taxon>
    </lineage>
</organism>
<comment type="caution">
    <text evidence="8">The sequence shown here is derived from an EMBL/GenBank/DDBJ whole genome shotgun (WGS) entry which is preliminary data.</text>
</comment>
<evidence type="ECO:0000256" key="3">
    <source>
        <dbReference type="ARBA" id="ARBA00022759"/>
    </source>
</evidence>
<reference evidence="9" key="1">
    <citation type="journal article" date="2019" name="Int. J. Syst. Evol. Microbiol.">
        <title>The Global Catalogue of Microorganisms (GCM) 10K type strain sequencing project: providing services to taxonomists for standard genome sequencing and annotation.</title>
        <authorList>
            <consortium name="The Broad Institute Genomics Platform"/>
            <consortium name="The Broad Institute Genome Sequencing Center for Infectious Disease"/>
            <person name="Wu L."/>
            <person name="Ma J."/>
        </authorList>
    </citation>
    <scope>NUCLEOTIDE SEQUENCE [LARGE SCALE GENOMIC DNA]</scope>
    <source>
        <strain evidence="9">KACC 12507</strain>
    </source>
</reference>
<evidence type="ECO:0000256" key="5">
    <source>
        <dbReference type="ARBA" id="ARBA00023157"/>
    </source>
</evidence>
<dbReference type="EMBL" id="JBHSGU010000005">
    <property type="protein sequence ID" value="MFC4701094.1"/>
    <property type="molecule type" value="Genomic_DNA"/>
</dbReference>
<dbReference type="RefSeq" id="WP_382409222.1">
    <property type="nucleotide sequence ID" value="NZ_JBHSGU010000005.1"/>
</dbReference>
<dbReference type="PANTHER" id="PTHR33146:SF26">
    <property type="entry name" value="ENDONUCLEASE 4"/>
    <property type="match status" value="1"/>
</dbReference>
<dbReference type="InterPro" id="IPR003154">
    <property type="entry name" value="S1/P1nuclease"/>
</dbReference>
<evidence type="ECO:0000256" key="6">
    <source>
        <dbReference type="ARBA" id="ARBA00023180"/>
    </source>
</evidence>
<dbReference type="PANTHER" id="PTHR33146">
    <property type="entry name" value="ENDONUCLEASE 4"/>
    <property type="match status" value="1"/>
</dbReference>
<sequence length="260" mass="29261">MKKRILFAALCAIGTANYAYAWGQTGHRVTGAIAEQYLTDDAKAAIARILPNESVAEASTYADEMRSNPDHFWQKVAGPFHYVTVPEGKNYVEVGAPEQGDSYSALTDFTKTLKDPKASMADKQLALRFAIHIIGDLHQPLHAGNGTDRGGNDVKVQFFGDDSNLHRVWDSGLIDRRGLSFTEWSQWLGSKISEQQAEEWMTTDPLIYIEESTRIRDEIYPEGERLSWDYLYNHIPMVKLRLQQGGVRIAAYLNEVFASE</sequence>
<evidence type="ECO:0000313" key="8">
    <source>
        <dbReference type="EMBL" id="MFC4701094.1"/>
    </source>
</evidence>
<evidence type="ECO:0000256" key="7">
    <source>
        <dbReference type="SAM" id="SignalP"/>
    </source>
</evidence>
<feature type="signal peptide" evidence="7">
    <location>
        <begin position="1"/>
        <end position="21"/>
    </location>
</feature>
<dbReference type="InterPro" id="IPR008947">
    <property type="entry name" value="PLipase_C/P1_nuclease_dom_sf"/>
</dbReference>
<feature type="chain" id="PRO_5046752809" evidence="7">
    <location>
        <begin position="22"/>
        <end position="260"/>
    </location>
</feature>
<keyword evidence="5" id="KW-1015">Disulfide bond</keyword>
<protein>
    <submittedName>
        <fullName evidence="8">S1/P1 nuclease</fullName>
    </submittedName>
</protein>
<evidence type="ECO:0000256" key="2">
    <source>
        <dbReference type="ARBA" id="ARBA00022723"/>
    </source>
</evidence>
<evidence type="ECO:0000256" key="1">
    <source>
        <dbReference type="ARBA" id="ARBA00022722"/>
    </source>
</evidence>
<keyword evidence="9" id="KW-1185">Reference proteome</keyword>
<accession>A0ABV9LY58</accession>
<dbReference type="Pfam" id="PF02265">
    <property type="entry name" value="S1-P1_nuclease"/>
    <property type="match status" value="1"/>
</dbReference>
<keyword evidence="6" id="KW-0325">Glycoprotein</keyword>
<keyword evidence="7" id="KW-0732">Signal</keyword>
<dbReference type="SUPFAM" id="SSF48537">
    <property type="entry name" value="Phospholipase C/P1 nuclease"/>
    <property type="match status" value="1"/>
</dbReference>
<keyword evidence="4" id="KW-0378">Hydrolase</keyword>
<evidence type="ECO:0000256" key="4">
    <source>
        <dbReference type="ARBA" id="ARBA00022801"/>
    </source>
</evidence>
<keyword evidence="3" id="KW-0255">Endonuclease</keyword>
<dbReference type="Gene3D" id="1.10.575.10">
    <property type="entry name" value="P1 Nuclease"/>
    <property type="match status" value="1"/>
</dbReference>
<keyword evidence="2" id="KW-0479">Metal-binding</keyword>
<name>A0ABV9LY58_9ALTE</name>